<evidence type="ECO:0000256" key="3">
    <source>
        <dbReference type="SAM" id="MobiDB-lite"/>
    </source>
</evidence>
<organism evidence="4">
    <name type="scientific">Senecio aethnensis</name>
    <dbReference type="NCBI Taxonomy" id="121540"/>
    <lineage>
        <taxon>Eukaryota</taxon>
        <taxon>Viridiplantae</taxon>
        <taxon>Streptophyta</taxon>
        <taxon>Embryophyta</taxon>
        <taxon>Tracheophyta</taxon>
        <taxon>Spermatophyta</taxon>
        <taxon>Magnoliopsida</taxon>
        <taxon>eudicotyledons</taxon>
        <taxon>Gunneridae</taxon>
        <taxon>Pentapetalae</taxon>
        <taxon>asterids</taxon>
        <taxon>campanulids</taxon>
        <taxon>Asterales</taxon>
        <taxon>Asteraceae</taxon>
        <taxon>Asteroideae</taxon>
        <taxon>Senecioneae</taxon>
        <taxon>Senecioninae</taxon>
        <taxon>Senecio</taxon>
    </lineage>
</organism>
<dbReference type="PANTHER" id="PTHR32295:SF216">
    <property type="entry name" value="PROTEIN IQ-DOMAIN 3"/>
    <property type="match status" value="1"/>
</dbReference>
<comment type="similarity">
    <text evidence="2">Belongs to the IQD family.</text>
</comment>
<evidence type="ECO:0000313" key="7">
    <source>
        <dbReference type="EMBL" id="AFV29616.1"/>
    </source>
</evidence>
<feature type="compositionally biased region" description="Basic and acidic residues" evidence="3">
    <location>
        <begin position="151"/>
        <end position="171"/>
    </location>
</feature>
<evidence type="ECO:0000313" key="5">
    <source>
        <dbReference type="EMBL" id="AFV29602.1"/>
    </source>
</evidence>
<dbReference type="InterPro" id="IPR000048">
    <property type="entry name" value="IQ_motif_EF-hand-BS"/>
</dbReference>
<dbReference type="EMBL" id="JQ351388">
    <property type="protein sequence ID" value="AFV29602.1"/>
    <property type="molecule type" value="Genomic_DNA"/>
</dbReference>
<dbReference type="PROSITE" id="PS50096">
    <property type="entry name" value="IQ"/>
    <property type="match status" value="1"/>
</dbReference>
<dbReference type="PANTHER" id="PTHR32295">
    <property type="entry name" value="IQ-DOMAIN 5-RELATED"/>
    <property type="match status" value="1"/>
</dbReference>
<feature type="region of interest" description="Disordered" evidence="3">
    <location>
        <begin position="151"/>
        <end position="172"/>
    </location>
</feature>
<feature type="non-terminal residue" evidence="4">
    <location>
        <position position="244"/>
    </location>
</feature>
<dbReference type="EMBL" id="JQ351402">
    <property type="protein sequence ID" value="AFV29616.1"/>
    <property type="molecule type" value="Genomic_DNA"/>
</dbReference>
<dbReference type="EMBL" id="JQ351387">
    <property type="protein sequence ID" value="AFV29601.1"/>
    <property type="molecule type" value="Genomic_DNA"/>
</dbReference>
<protein>
    <submittedName>
        <fullName evidence="4">Putative IQ-domain containing protein</fullName>
    </submittedName>
</protein>
<keyword evidence="1" id="KW-0112">Calmodulin-binding</keyword>
<reference evidence="4" key="1">
    <citation type="journal article" date="2013" name="Evolution">
        <title>Recent ecological selection on regulatory divergence is shaping clinal variation in senecio on mount etna.</title>
        <authorList>
            <person name="Muir G."/>
            <person name="Osborne O.G."/>
            <person name="Sarasa J."/>
            <person name="Hiscock S.J."/>
            <person name="Filatov D.A."/>
        </authorList>
    </citation>
    <scope>NUCLEOTIDE SEQUENCE</scope>
    <source>
        <strain evidence="4">17_A_ET1_S134_1</strain>
        <strain evidence="5">19_A_ET1_S134_2</strain>
        <strain evidence="6">45_A_SAP0S145_1</strain>
        <strain evidence="7">47_A_SAP0S145_2</strain>
    </source>
</reference>
<dbReference type="EMBL" id="JQ351401">
    <property type="protein sequence ID" value="AFV29615.1"/>
    <property type="molecule type" value="Genomic_DNA"/>
</dbReference>
<evidence type="ECO:0000256" key="1">
    <source>
        <dbReference type="ARBA" id="ARBA00022860"/>
    </source>
</evidence>
<evidence type="ECO:0000313" key="6">
    <source>
        <dbReference type="EMBL" id="AFV29615.1"/>
    </source>
</evidence>
<dbReference type="Pfam" id="PF00612">
    <property type="entry name" value="IQ"/>
    <property type="match status" value="1"/>
</dbReference>
<evidence type="ECO:0000256" key="2">
    <source>
        <dbReference type="ARBA" id="ARBA00024341"/>
    </source>
</evidence>
<sequence>RSQKSKSNPYISWHGNQMSLVTCSTKTEATLANPPYHYPHIEEQEPENEQIKHVDSVTYIMTTLQEEEDTASQATVELNCITNECFLGKSMEEIAAIKIQTAYRGYLAVKRQTASTIKTMQTMARVQSQVRSRNIRMVEVNEALERQLHQKREKELHKPAFDSSPKSKEQVEASLRSKKVAAERREKALAYAYSRQVLTKHPQTWRNSLKTATFTDPNYLDWSWSWSERWNVVKPWETGTTSSR</sequence>
<accession>K9MFW4</accession>
<dbReference type="SMART" id="SM00015">
    <property type="entry name" value="IQ"/>
    <property type="match status" value="1"/>
</dbReference>
<proteinExistence type="inferred from homology"/>
<evidence type="ECO:0000313" key="4">
    <source>
        <dbReference type="EMBL" id="AFV29601.1"/>
    </source>
</evidence>
<dbReference type="GO" id="GO:0005516">
    <property type="term" value="F:calmodulin binding"/>
    <property type="evidence" value="ECO:0007669"/>
    <property type="project" value="UniProtKB-KW"/>
</dbReference>
<dbReference type="AlphaFoldDB" id="K9MFW4"/>
<feature type="non-terminal residue" evidence="4">
    <location>
        <position position="1"/>
    </location>
</feature>
<name>K9MFW4_9ASTR</name>